<comment type="caution">
    <text evidence="3">The sequence shown here is derived from an EMBL/GenBank/DDBJ whole genome shotgun (WGS) entry which is preliminary data.</text>
</comment>
<feature type="domain" description="F-box" evidence="2">
    <location>
        <begin position="16"/>
        <end position="52"/>
    </location>
</feature>
<dbReference type="Pfam" id="PF24758">
    <property type="entry name" value="LRR_At5g56370"/>
    <property type="match status" value="2"/>
</dbReference>
<feature type="compositionally biased region" description="Polar residues" evidence="1">
    <location>
        <begin position="1"/>
        <end position="11"/>
    </location>
</feature>
<dbReference type="PANTHER" id="PTHR32141:SF159">
    <property type="entry name" value="F-BOX DOMAIN-CONTAINING PROTEIN"/>
    <property type="match status" value="1"/>
</dbReference>
<dbReference type="Gramene" id="TVU34372">
    <property type="protein sequence ID" value="TVU34372"/>
    <property type="gene ID" value="EJB05_16204"/>
</dbReference>
<evidence type="ECO:0000259" key="2">
    <source>
        <dbReference type="PROSITE" id="PS50181"/>
    </source>
</evidence>
<protein>
    <recommendedName>
        <fullName evidence="2">F-box domain-containing protein</fullName>
    </recommendedName>
</protein>
<dbReference type="InterPro" id="IPR001810">
    <property type="entry name" value="F-box_dom"/>
</dbReference>
<dbReference type="Gene3D" id="1.20.1280.50">
    <property type="match status" value="1"/>
</dbReference>
<dbReference type="PROSITE" id="PS50181">
    <property type="entry name" value="FBOX"/>
    <property type="match status" value="1"/>
</dbReference>
<dbReference type="Pfam" id="PF08387">
    <property type="entry name" value="FBD"/>
    <property type="match status" value="2"/>
</dbReference>
<feature type="non-terminal residue" evidence="3">
    <location>
        <position position="1"/>
    </location>
</feature>
<accession>A0A5J9VDI6</accession>
<dbReference type="AlphaFoldDB" id="A0A5J9VDI6"/>
<evidence type="ECO:0000256" key="1">
    <source>
        <dbReference type="SAM" id="MobiDB-lite"/>
    </source>
</evidence>
<dbReference type="InterPro" id="IPR006566">
    <property type="entry name" value="FBD"/>
</dbReference>
<dbReference type="PANTHER" id="PTHR32141">
    <property type="match status" value="1"/>
</dbReference>
<dbReference type="InterPro" id="IPR055302">
    <property type="entry name" value="F-box_dom-containing"/>
</dbReference>
<dbReference type="InterPro" id="IPR053781">
    <property type="entry name" value="F-box_AtFBL13-like"/>
</dbReference>
<dbReference type="SMART" id="SM00256">
    <property type="entry name" value="FBOX"/>
    <property type="match status" value="1"/>
</dbReference>
<sequence length="759" mass="83635">TAATLSFSSSPDDAGEDRIGGLPDSLLRNIISRLPTRDAARTAALSSRWRSLWASTPLVLDDAAGELAPSAVAAALDSHPGPVRSARLASLQDPEVAASVFSSLAAKDVEDLLVVVNGSWPVEWSVPSDVLGCAALRRLWIGLCQFPDTSGQSPVLLSLEELGIVHSSVQDRDLHTLIPRCPELQILAFVLTQDYPRYVHIWSPSLCGVVLWKSKLREIHLDDTPNLDRLLVEPIADAATHIKIIKAPKLKILGYLDVGLHQLKIGNTVIKLGTKVKPSAMVRTLRTLALKVQFGVEDQSVPSESPVNVEIDFWDQVGFTECVYSHLKKLVLEAVRGEDSELAFAKFVMERAQMLEDMRVLVDNSCSRDVVLSRLSSEGCVSADAAVMVERNKESNAWEPLTCCRVTHLVAEVFHLSRRRVDHNDLALVCRPWPVAVDLPADVFRIASLRSLYLGFWDFPGTDGLPRGPDVFPHLREIGLCHMFIGPAGVDYLLACSPVLEKLAFVVIYLPTAQVRVRSRSLRCVVFWMSLAGELAVVVAPCLERLVLWQTLSRSYSPTRVRIGYATKLKVLGYLEPSIHQLVIGGTVIESGTMMSPSTMVPSVKILAMKVRFGVRKEAKMMPTFLRCFPNVETLHGMSHVADAPAGKLNFKFWQEVGPIECLEKHATKVVFDKFRGERSELAFLKFILERARSLLKLVIVLANADPASANEMVTKLKPLGTANRASECPSLLIIARERDSAWCVQRASDLSVSDPFDG</sequence>
<feature type="region of interest" description="Disordered" evidence="1">
    <location>
        <begin position="1"/>
        <end position="20"/>
    </location>
</feature>
<dbReference type="EMBL" id="RWGY01000009">
    <property type="protein sequence ID" value="TVU34372.1"/>
    <property type="molecule type" value="Genomic_DNA"/>
</dbReference>
<dbReference type="Proteomes" id="UP000324897">
    <property type="component" value="Unassembled WGS sequence"/>
</dbReference>
<dbReference type="SUPFAM" id="SSF52047">
    <property type="entry name" value="RNI-like"/>
    <property type="match status" value="1"/>
</dbReference>
<organism evidence="3 4">
    <name type="scientific">Eragrostis curvula</name>
    <name type="common">weeping love grass</name>
    <dbReference type="NCBI Taxonomy" id="38414"/>
    <lineage>
        <taxon>Eukaryota</taxon>
        <taxon>Viridiplantae</taxon>
        <taxon>Streptophyta</taxon>
        <taxon>Embryophyta</taxon>
        <taxon>Tracheophyta</taxon>
        <taxon>Spermatophyta</taxon>
        <taxon>Magnoliopsida</taxon>
        <taxon>Liliopsida</taxon>
        <taxon>Poales</taxon>
        <taxon>Poaceae</taxon>
        <taxon>PACMAD clade</taxon>
        <taxon>Chloridoideae</taxon>
        <taxon>Eragrostideae</taxon>
        <taxon>Eragrostidinae</taxon>
        <taxon>Eragrostis</taxon>
    </lineage>
</organism>
<keyword evidence="4" id="KW-1185">Reference proteome</keyword>
<dbReference type="Pfam" id="PF00646">
    <property type="entry name" value="F-box"/>
    <property type="match status" value="1"/>
</dbReference>
<proteinExistence type="predicted"/>
<dbReference type="OrthoDB" id="676217at2759"/>
<dbReference type="CDD" id="cd22160">
    <property type="entry name" value="F-box_AtFBL13-like"/>
    <property type="match status" value="1"/>
</dbReference>
<reference evidence="3 4" key="1">
    <citation type="journal article" date="2019" name="Sci. Rep.">
        <title>A high-quality genome of Eragrostis curvula grass provides insights into Poaceae evolution and supports new strategies to enhance forage quality.</title>
        <authorList>
            <person name="Carballo J."/>
            <person name="Santos B.A.C.M."/>
            <person name="Zappacosta D."/>
            <person name="Garbus I."/>
            <person name="Selva J.P."/>
            <person name="Gallo C.A."/>
            <person name="Diaz A."/>
            <person name="Albertini E."/>
            <person name="Caccamo M."/>
            <person name="Echenique V."/>
        </authorList>
    </citation>
    <scope>NUCLEOTIDE SEQUENCE [LARGE SCALE GENOMIC DNA]</scope>
    <source>
        <strain evidence="4">cv. Victoria</strain>
        <tissue evidence="3">Leaf</tissue>
    </source>
</reference>
<dbReference type="SUPFAM" id="SSF81383">
    <property type="entry name" value="F-box domain"/>
    <property type="match status" value="1"/>
</dbReference>
<evidence type="ECO:0000313" key="4">
    <source>
        <dbReference type="Proteomes" id="UP000324897"/>
    </source>
</evidence>
<dbReference type="InterPro" id="IPR055411">
    <property type="entry name" value="LRR_FXL15/At3g58940/PEG3-like"/>
</dbReference>
<evidence type="ECO:0000313" key="3">
    <source>
        <dbReference type="EMBL" id="TVU34372.1"/>
    </source>
</evidence>
<gene>
    <name evidence="3" type="ORF">EJB05_16204</name>
</gene>
<dbReference type="InterPro" id="IPR036047">
    <property type="entry name" value="F-box-like_dom_sf"/>
</dbReference>
<name>A0A5J9VDI6_9POAL</name>